<proteinExistence type="predicted"/>
<reference evidence="3" key="2">
    <citation type="journal article" date="2023" name="IMA Fungus">
        <title>Comparative genomic study of the Penicillium genus elucidates a diverse pangenome and 15 lateral gene transfer events.</title>
        <authorList>
            <person name="Petersen C."/>
            <person name="Sorensen T."/>
            <person name="Nielsen M.R."/>
            <person name="Sondergaard T.E."/>
            <person name="Sorensen J.L."/>
            <person name="Fitzpatrick D.A."/>
            <person name="Frisvad J.C."/>
            <person name="Nielsen K.L."/>
        </authorList>
    </citation>
    <scope>NUCLEOTIDE SEQUENCE</scope>
    <source>
        <strain evidence="3">IBT 26290</strain>
    </source>
</reference>
<organism evidence="3 4">
    <name type="scientific">Penicillium canariense</name>
    <dbReference type="NCBI Taxonomy" id="189055"/>
    <lineage>
        <taxon>Eukaryota</taxon>
        <taxon>Fungi</taxon>
        <taxon>Dikarya</taxon>
        <taxon>Ascomycota</taxon>
        <taxon>Pezizomycotina</taxon>
        <taxon>Eurotiomycetes</taxon>
        <taxon>Eurotiomycetidae</taxon>
        <taxon>Eurotiales</taxon>
        <taxon>Aspergillaceae</taxon>
        <taxon>Penicillium</taxon>
    </lineage>
</organism>
<accession>A0A9W9LJF4</accession>
<feature type="domain" description="Myb-like DNA-binding" evidence="2">
    <location>
        <begin position="22"/>
        <end position="66"/>
    </location>
</feature>
<evidence type="ECO:0000259" key="2">
    <source>
        <dbReference type="Pfam" id="PF22980"/>
    </source>
</evidence>
<dbReference type="AlphaFoldDB" id="A0A9W9LJF4"/>
<dbReference type="RefSeq" id="XP_056541282.1">
    <property type="nucleotide sequence ID" value="XM_056688853.1"/>
</dbReference>
<protein>
    <recommendedName>
        <fullName evidence="2">Myb-like DNA-binding domain-containing protein</fullName>
    </recommendedName>
</protein>
<sequence length="111" mass="12569">MIPTPSPSKVAKRKSTPRKETADDVRFIWLCIKNLTKNGNNIDYKAVGAACGVKYERARSRWVKLNAALQEQEDNFAADQSSDWTANQDSQDKKKKTSVVQAPKKEEQEEI</sequence>
<feature type="region of interest" description="Disordered" evidence="1">
    <location>
        <begin position="1"/>
        <end position="20"/>
    </location>
</feature>
<dbReference type="GeneID" id="81428029"/>
<name>A0A9W9LJF4_9EURO</name>
<dbReference type="Pfam" id="PF22980">
    <property type="entry name" value="Myb_DNA-bind_8"/>
    <property type="match status" value="1"/>
</dbReference>
<evidence type="ECO:0000256" key="1">
    <source>
        <dbReference type="SAM" id="MobiDB-lite"/>
    </source>
</evidence>
<feature type="compositionally biased region" description="Polar residues" evidence="1">
    <location>
        <begin position="78"/>
        <end position="89"/>
    </location>
</feature>
<keyword evidence="4" id="KW-1185">Reference proteome</keyword>
<gene>
    <name evidence="3" type="ORF">N7482_006728</name>
</gene>
<comment type="caution">
    <text evidence="3">The sequence shown here is derived from an EMBL/GenBank/DDBJ whole genome shotgun (WGS) entry which is preliminary data.</text>
</comment>
<evidence type="ECO:0000313" key="3">
    <source>
        <dbReference type="EMBL" id="KAJ5159724.1"/>
    </source>
</evidence>
<feature type="region of interest" description="Disordered" evidence="1">
    <location>
        <begin position="74"/>
        <end position="111"/>
    </location>
</feature>
<reference evidence="3" key="1">
    <citation type="submission" date="2022-11" db="EMBL/GenBank/DDBJ databases">
        <authorList>
            <person name="Petersen C."/>
        </authorList>
    </citation>
    <scope>NUCLEOTIDE SEQUENCE</scope>
    <source>
        <strain evidence="3">IBT 26290</strain>
    </source>
</reference>
<dbReference type="EMBL" id="JAPQKN010000004">
    <property type="protein sequence ID" value="KAJ5159724.1"/>
    <property type="molecule type" value="Genomic_DNA"/>
</dbReference>
<dbReference type="Proteomes" id="UP001149163">
    <property type="component" value="Unassembled WGS sequence"/>
</dbReference>
<evidence type="ECO:0000313" key="4">
    <source>
        <dbReference type="Proteomes" id="UP001149163"/>
    </source>
</evidence>
<dbReference type="InterPro" id="IPR054505">
    <property type="entry name" value="Myb_DNA-bind_8"/>
</dbReference>